<evidence type="ECO:0000256" key="3">
    <source>
        <dbReference type="ARBA" id="ARBA00012098"/>
    </source>
</evidence>
<dbReference type="Proteomes" id="UP000253647">
    <property type="component" value="Unassembled WGS sequence"/>
</dbReference>
<dbReference type="CDD" id="cd00438">
    <property type="entry name" value="cupin_RmlC"/>
    <property type="match status" value="1"/>
</dbReference>
<dbReference type="Pfam" id="PF00908">
    <property type="entry name" value="dTDP_sugar_isom"/>
    <property type="match status" value="1"/>
</dbReference>
<evidence type="ECO:0000256" key="1">
    <source>
        <dbReference type="ARBA" id="ARBA00001298"/>
    </source>
</evidence>
<comment type="catalytic activity">
    <reaction evidence="1 7">
        <text>dTDP-4-dehydro-6-deoxy-alpha-D-glucose = dTDP-4-dehydro-beta-L-rhamnose</text>
        <dbReference type="Rhea" id="RHEA:16969"/>
        <dbReference type="ChEBI" id="CHEBI:57649"/>
        <dbReference type="ChEBI" id="CHEBI:62830"/>
        <dbReference type="EC" id="5.1.3.13"/>
    </reaction>
</comment>
<name>A0A368XVE7_MARNT</name>
<proteinExistence type="inferred from homology"/>
<protein>
    <recommendedName>
        <fullName evidence="4 7">dTDP-4-dehydrorhamnose 3,5-epimerase</fullName>
        <ecNumber evidence="3 7">5.1.3.13</ecNumber>
    </recommendedName>
    <alternativeName>
        <fullName evidence="7">Thymidine diphospho-4-keto-rhamnose 3,5-epimerase</fullName>
    </alternativeName>
</protein>
<accession>A0A368XVE7</accession>
<evidence type="ECO:0000256" key="5">
    <source>
        <dbReference type="PIRSR" id="PIRSR600888-1"/>
    </source>
</evidence>
<feature type="site" description="Participates in a stacking interaction with the thymidine ring of dTDP-4-oxo-6-deoxyglucose" evidence="6">
    <location>
        <position position="136"/>
    </location>
</feature>
<sequence length="190" mass="21848">MKITETRIPAVKLIEPKVFGDERGFFMESWNEKAFREAGIDATFVQDNHSRSVKNTLRGLHYQIKQPQGKLVRVTRGEVFDVAVDLRTNSPTFGQWVGEYLSEKNKRMLWVPPGFAHGFLVTSKISDFQYKCTDFYSPKHERTILWSDKSLGINWPGLDNFDSVLVSEKDRSGLTFNDCKFELEGFSALL</sequence>
<evidence type="ECO:0000256" key="4">
    <source>
        <dbReference type="ARBA" id="ARBA00019595"/>
    </source>
</evidence>
<feature type="active site" description="Proton donor" evidence="5">
    <location>
        <position position="130"/>
    </location>
</feature>
<comment type="subunit">
    <text evidence="7">Homodimer.</text>
</comment>
<dbReference type="InterPro" id="IPR014710">
    <property type="entry name" value="RmlC-like_jellyroll"/>
</dbReference>
<evidence type="ECO:0000256" key="7">
    <source>
        <dbReference type="RuleBase" id="RU364069"/>
    </source>
</evidence>
<dbReference type="PANTHER" id="PTHR21047:SF2">
    <property type="entry name" value="THYMIDINE DIPHOSPHO-4-KETO-RHAMNOSE 3,5-EPIMERASE"/>
    <property type="match status" value="1"/>
</dbReference>
<dbReference type="GO" id="GO:0008830">
    <property type="term" value="F:dTDP-4-dehydrorhamnose 3,5-epimerase activity"/>
    <property type="evidence" value="ECO:0007669"/>
    <property type="project" value="UniProtKB-UniRule"/>
</dbReference>
<comment type="caution">
    <text evidence="8">The sequence shown here is derived from an EMBL/GenBank/DDBJ whole genome shotgun (WGS) entry which is preliminary data.</text>
</comment>
<evidence type="ECO:0000313" key="8">
    <source>
        <dbReference type="EMBL" id="RCW71116.1"/>
    </source>
</evidence>
<evidence type="ECO:0000256" key="2">
    <source>
        <dbReference type="ARBA" id="ARBA00001997"/>
    </source>
</evidence>
<dbReference type="PANTHER" id="PTHR21047">
    <property type="entry name" value="DTDP-6-DEOXY-D-GLUCOSE-3,5 EPIMERASE"/>
    <property type="match status" value="1"/>
</dbReference>
<comment type="pathway">
    <text evidence="7">Carbohydrate biosynthesis; dTDP-L-rhamnose biosynthesis.</text>
</comment>
<dbReference type="EC" id="5.1.3.13" evidence="3 7"/>
<gene>
    <name evidence="8" type="ORF">DET61_104274</name>
</gene>
<evidence type="ECO:0000313" key="9">
    <source>
        <dbReference type="Proteomes" id="UP000253647"/>
    </source>
</evidence>
<comment type="function">
    <text evidence="2 7">Catalyzes the epimerization of the C3' and C5'positions of dTDP-6-deoxy-D-xylo-4-hexulose, forming dTDP-6-deoxy-L-lyxo-4-hexulose.</text>
</comment>
<dbReference type="EMBL" id="QPJI01000004">
    <property type="protein sequence ID" value="RCW71116.1"/>
    <property type="molecule type" value="Genomic_DNA"/>
</dbReference>
<dbReference type="GO" id="GO:0019305">
    <property type="term" value="P:dTDP-rhamnose biosynthetic process"/>
    <property type="evidence" value="ECO:0007669"/>
    <property type="project" value="UniProtKB-UniRule"/>
</dbReference>
<comment type="similarity">
    <text evidence="7">Belongs to the dTDP-4-dehydrorhamnose 3,5-epimerase family.</text>
</comment>
<dbReference type="UniPathway" id="UPA00124"/>
<feature type="active site" description="Proton acceptor" evidence="5">
    <location>
        <position position="61"/>
    </location>
</feature>
<dbReference type="NCBIfam" id="TIGR01221">
    <property type="entry name" value="rmlC"/>
    <property type="match status" value="1"/>
</dbReference>
<dbReference type="Gene3D" id="2.60.120.10">
    <property type="entry name" value="Jelly Rolls"/>
    <property type="match status" value="1"/>
</dbReference>
<dbReference type="RefSeq" id="WP_114434230.1">
    <property type="nucleotide sequence ID" value="NZ_QPJI01000004.1"/>
</dbReference>
<dbReference type="AlphaFoldDB" id="A0A368XVE7"/>
<reference evidence="8 9" key="1">
    <citation type="submission" date="2018-07" db="EMBL/GenBank/DDBJ databases">
        <title>Freshwater and sediment microbial communities from various areas in North America, analyzing microbe dynamics in response to fracking.</title>
        <authorList>
            <person name="Lamendella R."/>
        </authorList>
    </citation>
    <scope>NUCLEOTIDE SEQUENCE [LARGE SCALE GENOMIC DNA]</scope>
    <source>
        <strain evidence="8 9">105B</strain>
    </source>
</reference>
<keyword evidence="7" id="KW-0413">Isomerase</keyword>
<dbReference type="InterPro" id="IPR011051">
    <property type="entry name" value="RmlC_Cupin_sf"/>
</dbReference>
<dbReference type="GO" id="GO:0005829">
    <property type="term" value="C:cytosol"/>
    <property type="evidence" value="ECO:0007669"/>
    <property type="project" value="TreeGrafter"/>
</dbReference>
<evidence type="ECO:0000256" key="6">
    <source>
        <dbReference type="PIRSR" id="PIRSR600888-3"/>
    </source>
</evidence>
<dbReference type="InterPro" id="IPR000888">
    <property type="entry name" value="RmlC-like"/>
</dbReference>
<organism evidence="8 9">
    <name type="scientific">Marinobacter nauticus</name>
    <name type="common">Marinobacter hydrocarbonoclasticus</name>
    <name type="synonym">Marinobacter aquaeolei</name>
    <dbReference type="NCBI Taxonomy" id="2743"/>
    <lineage>
        <taxon>Bacteria</taxon>
        <taxon>Pseudomonadati</taxon>
        <taxon>Pseudomonadota</taxon>
        <taxon>Gammaproteobacteria</taxon>
        <taxon>Pseudomonadales</taxon>
        <taxon>Marinobacteraceae</taxon>
        <taxon>Marinobacter</taxon>
    </lineage>
</organism>
<dbReference type="SUPFAM" id="SSF51182">
    <property type="entry name" value="RmlC-like cupins"/>
    <property type="match status" value="1"/>
</dbReference>
<dbReference type="GO" id="GO:0000271">
    <property type="term" value="P:polysaccharide biosynthetic process"/>
    <property type="evidence" value="ECO:0007669"/>
    <property type="project" value="TreeGrafter"/>
</dbReference>